<protein>
    <submittedName>
        <fullName evidence="2">Unannotated protein</fullName>
    </submittedName>
</protein>
<dbReference type="AlphaFoldDB" id="A0A6J6YRL6"/>
<sequence length="117" mass="12537">MGTKRTTWTELAAEPLTERGQASYEDEARISEFREFVFRLRTEAGLTQGELASRMGTTQSAIARMEGGGTRPTLDTLEKLATAVGSELVVGVAPGLSANRSIAKLVREGHAVLRSAS</sequence>
<organism evidence="2">
    <name type="scientific">freshwater metagenome</name>
    <dbReference type="NCBI Taxonomy" id="449393"/>
    <lineage>
        <taxon>unclassified sequences</taxon>
        <taxon>metagenomes</taxon>
        <taxon>ecological metagenomes</taxon>
    </lineage>
</organism>
<evidence type="ECO:0000259" key="1">
    <source>
        <dbReference type="PROSITE" id="PS50943"/>
    </source>
</evidence>
<gene>
    <name evidence="2" type="ORF">UFOPK3046_01150</name>
</gene>
<dbReference type="PROSITE" id="PS50943">
    <property type="entry name" value="HTH_CROC1"/>
    <property type="match status" value="1"/>
</dbReference>
<feature type="domain" description="HTH cro/C1-type" evidence="1">
    <location>
        <begin position="39"/>
        <end position="83"/>
    </location>
</feature>
<dbReference type="GO" id="GO:0003677">
    <property type="term" value="F:DNA binding"/>
    <property type="evidence" value="ECO:0007669"/>
    <property type="project" value="InterPro"/>
</dbReference>
<name>A0A6J6YRL6_9ZZZZ</name>
<dbReference type="Pfam" id="PF01381">
    <property type="entry name" value="HTH_3"/>
    <property type="match status" value="1"/>
</dbReference>
<dbReference type="EMBL" id="CAFAAQ010000101">
    <property type="protein sequence ID" value="CAB4810923.1"/>
    <property type="molecule type" value="Genomic_DNA"/>
</dbReference>
<dbReference type="SUPFAM" id="SSF47413">
    <property type="entry name" value="lambda repressor-like DNA-binding domains"/>
    <property type="match status" value="1"/>
</dbReference>
<reference evidence="2" key="1">
    <citation type="submission" date="2020-05" db="EMBL/GenBank/DDBJ databases">
        <authorList>
            <person name="Chiriac C."/>
            <person name="Salcher M."/>
            <person name="Ghai R."/>
            <person name="Kavagutti S V."/>
        </authorList>
    </citation>
    <scope>NUCLEOTIDE SEQUENCE</scope>
</reference>
<proteinExistence type="predicted"/>
<dbReference type="InterPro" id="IPR001387">
    <property type="entry name" value="Cro/C1-type_HTH"/>
</dbReference>
<evidence type="ECO:0000313" key="2">
    <source>
        <dbReference type="EMBL" id="CAB4810923.1"/>
    </source>
</evidence>
<dbReference type="CDD" id="cd00093">
    <property type="entry name" value="HTH_XRE"/>
    <property type="match status" value="1"/>
</dbReference>
<accession>A0A6J6YRL6</accession>
<dbReference type="InterPro" id="IPR010982">
    <property type="entry name" value="Lambda_DNA-bd_dom_sf"/>
</dbReference>
<dbReference type="SMART" id="SM00530">
    <property type="entry name" value="HTH_XRE"/>
    <property type="match status" value="1"/>
</dbReference>
<dbReference type="Gene3D" id="1.10.260.40">
    <property type="entry name" value="lambda repressor-like DNA-binding domains"/>
    <property type="match status" value="1"/>
</dbReference>